<feature type="domain" description="Secretion system C-terminal sorting" evidence="2">
    <location>
        <begin position="1802"/>
        <end position="1872"/>
    </location>
</feature>
<keyword evidence="4" id="KW-1185">Reference proteome</keyword>
<dbReference type="NCBIfam" id="TIGR04183">
    <property type="entry name" value="Por_Secre_tail"/>
    <property type="match status" value="1"/>
</dbReference>
<dbReference type="PROSITE" id="PS50194">
    <property type="entry name" value="FILAMIN_REPEAT"/>
    <property type="match status" value="1"/>
</dbReference>
<evidence type="ECO:0000313" key="3">
    <source>
        <dbReference type="EMBL" id="AWV99553.1"/>
    </source>
</evidence>
<gene>
    <name evidence="3" type="ORF">DJ013_15810</name>
</gene>
<reference evidence="3 4" key="1">
    <citation type="submission" date="2018-05" db="EMBL/GenBank/DDBJ databases">
        <title>Complete genome sequence of Arcticibacterium luteifluviistationis SM1504T, a cytophagaceae bacterium isolated from Arctic surface seawater.</title>
        <authorList>
            <person name="Li Y."/>
            <person name="Qin Q.-L."/>
        </authorList>
    </citation>
    <scope>NUCLEOTIDE SEQUENCE [LARGE SCALE GENOMIC DNA]</scope>
    <source>
        <strain evidence="3 4">SM1504</strain>
    </source>
</reference>
<dbReference type="Pfam" id="PF18962">
    <property type="entry name" value="Por_Secre_tail"/>
    <property type="match status" value="1"/>
</dbReference>
<sequence length="1874" mass="209283">MKFAAIPLFIFISFFGFSQNISSNSPVCSKGSDTLKLFAEGGSSYVWTGPNGFTSRDQNPKIINPTASARGSYEVKIDGKEPSSVLVDVGEVPVNYAYLNFHISGTTILFSPNYYEEGTKYYWTGPDSFESDLASPRILKFGTENFGMYRLVITDKYGCETPLMANVTAANEGCPYKPEGYVRLGDRVNSTFYNANQTINYCKGNTTYIGLDTSSVVLTEEAEIFWYKNDSLISEKSFEFSNAKDGRFKFKLRTGNCEYNSGQLDLRSDTKIESYTDSWLNERGQLTICDEGGEVRLKSVIKPNLFSSNISYTLKRDGEVVQVSENTFFDASEPGSYSTEINYDGCIIESEPLEVRVGREPSYNFEFSEYGAKKTLSFCEEISLKYNLRFYNPSSVSRVVDDNNKVYSSNTAVGTGNYYLKLTQGTCTIYDTLRVTLSEEFDMPLNKGIGDYCSPYLYLIGSTSFLSSQNFFLTKNGSLLSKGAGSYRGTSLGTYRLNYKSANSTCVGYTEEIAFDPLDLKEHFPIIGENDVTICSGEYYSLEIENLFYGSEITWYKDDKKIKVTGLSRISVNEPGRYWAEFTDNNGCQSQTESVNIRQENLPEVSILESCVSGSEGATLNAELSYQKDVSYQWYFEGSKIKEANNSSLRIYSPGVYSVSLISGVCNIKATEKEVGLTFPESITSCSKDTLNVIPIGDDSQVVKWILPNKDEVNNQNILSITGITKIYNGKYILESKSQAGCTYLSKGKVTVEDYVVFNIPSLLNVSSGDLIVPKPTFPRLSDTTEVPQNYYFRKKDTQSGYYYSVGLGEQELINSVRADSNTVGIYRMVATSNYGCSTEKEFEVKLVKKSAMRLAELGQGDLCPNSEVKIPIESTKQLAVGVNFIVWMYSGDGKDSLSAIVRNNIATINYIPPTFFKHYSSTSGIFFKLFVSDASIEPYRSKLYRFVGRNYYRNQIIKPLCDSVLYELQPGYLNENPSYQWYKNEELIVGAVHSIFSATENGEYNVIVTSSSNKECPTGDILTFHADDLLGRIDKPSIYYNQEASCDLGYGLFQIENSSSDVLYSWKRGELFLVEENKPYLSIKEDGKYSVQASLGSCVSVSLPLDYEPKQILSANLWVGNVNPDGYTSQGFFDYSKPLELCQGTSFNLRLGSGAYSNVRWYLNDELVDGSSWSNIFDNSGVYRATGTRGFCSVASRPIEIKYVETIKAQLRNLGADSVNFAMKGVLNLFSFAETGNGTIINTLGPDWYRNGQLYISEDEYRQNNDPNYFDSYIYPETEGDYYAVGEVVTHDGKKCRVESDTLKLAELAYGDIAINTVLDTSYISICGRSPYELEFSLFRAFNTVWYKNGVKIAENVESLFVSESALYEVVSKVKNVGLYKKIFNVEINAVPEITLNSGAVTTDIYEECNPSSNRLMLAKPFKGVTTYIWYRNDTLINNKDVSIKPLGNGIYKLKLVSEDCEVFSNDLELKFKNRPEVLLDESLQYICNGKPLTLKSLNDSTRSLIWMKGNQILSLTPANSFEIDSEGTFSAAIDDNSCFIESNVVSIEKLKIDNAIHYIDSVFCSGTSVMLTAEEQEGLNYRFLRNNETVYSGANTAYEVKESGLYSVFYEKSNCSIGSKEFLIRKDFETDILFESDTFCEGSSIDLSFETAEDLSYKWYKDNVPLSSGSSLLTVDEAGAYFAQLSSSNCSSFSDTIQVKNHEESTAKITGTSTIAYGDSSEIAIEISGDASPWQVTLSDGSELNINKSPYQLYVSPIQTTEYTISSLTDECGEGVFEGSAVVNLIILGTEVNELENIKIYPNPSDSYIFVDYSSEENPIPTLTSMDGKNVSFSYDFSNGKMRIDLSRIVGGTYLLSLENNGVKTVKKLIKR</sequence>
<dbReference type="KEGG" id="als:DJ013_15810"/>
<dbReference type="Gene3D" id="2.60.40.10">
    <property type="entry name" value="Immunoglobulins"/>
    <property type="match status" value="1"/>
</dbReference>
<keyword evidence="1" id="KW-0732">Signal</keyword>
<feature type="signal peptide" evidence="1">
    <location>
        <begin position="1"/>
        <end position="18"/>
    </location>
</feature>
<evidence type="ECO:0000256" key="1">
    <source>
        <dbReference type="SAM" id="SignalP"/>
    </source>
</evidence>
<dbReference type="RefSeq" id="WP_111372921.1">
    <property type="nucleotide sequence ID" value="NZ_CP029480.1"/>
</dbReference>
<dbReference type="InterPro" id="IPR017868">
    <property type="entry name" value="Filamin/ABP280_repeat-like"/>
</dbReference>
<dbReference type="OrthoDB" id="9805017at2"/>
<feature type="chain" id="PRO_5016403310" description="Secretion system C-terminal sorting domain-containing protein" evidence="1">
    <location>
        <begin position="19"/>
        <end position="1874"/>
    </location>
</feature>
<name>A0A2Z4GFJ3_9BACT</name>
<accession>A0A2Z4GFJ3</accession>
<organism evidence="3 4">
    <name type="scientific">Arcticibacterium luteifluviistationis</name>
    <dbReference type="NCBI Taxonomy" id="1784714"/>
    <lineage>
        <taxon>Bacteria</taxon>
        <taxon>Pseudomonadati</taxon>
        <taxon>Bacteroidota</taxon>
        <taxon>Cytophagia</taxon>
        <taxon>Cytophagales</taxon>
        <taxon>Leadbetterellaceae</taxon>
        <taxon>Arcticibacterium</taxon>
    </lineage>
</organism>
<dbReference type="Proteomes" id="UP000249873">
    <property type="component" value="Chromosome"/>
</dbReference>
<evidence type="ECO:0000313" key="4">
    <source>
        <dbReference type="Proteomes" id="UP000249873"/>
    </source>
</evidence>
<dbReference type="InterPro" id="IPR026444">
    <property type="entry name" value="Secre_tail"/>
</dbReference>
<protein>
    <recommendedName>
        <fullName evidence="2">Secretion system C-terminal sorting domain-containing protein</fullName>
    </recommendedName>
</protein>
<dbReference type="InterPro" id="IPR013783">
    <property type="entry name" value="Ig-like_fold"/>
</dbReference>
<dbReference type="EMBL" id="CP029480">
    <property type="protein sequence ID" value="AWV99553.1"/>
    <property type="molecule type" value="Genomic_DNA"/>
</dbReference>
<proteinExistence type="predicted"/>
<evidence type="ECO:0000259" key="2">
    <source>
        <dbReference type="Pfam" id="PF18962"/>
    </source>
</evidence>